<reference evidence="2" key="1">
    <citation type="submission" date="2016-11" db="EMBL/GenBank/DDBJ databases">
        <title>Complete genome sequence of Virgibacillus pantothenticus 21D, a halophilic bacterium isolated from the deep hypersaline anoxic basin Discovery in the Mediterranean Sea.</title>
        <authorList>
            <person name="Zeaiter Z."/>
            <person name="Booth J.M."/>
            <person name="Prosdocimi E.M."/>
            <person name="Mapelli F."/>
            <person name="Fusi M."/>
            <person name="Daffonchio D."/>
            <person name="Borin S."/>
            <person name="Crotti E."/>
        </authorList>
    </citation>
    <scope>NUCLEOTIDE SEQUENCE [LARGE SCALE GENOMIC DNA]</scope>
    <source>
        <strain evidence="2">21D</strain>
    </source>
</reference>
<accession>A0A2K9J026</accession>
<sequence length="78" mass="9054">MSEEESDLFTSDQTFLWKLAIENLEMQLSDTPMDSDSSGNNELIQISILNDWQEMKGKLTVIQENIRNLVKQLNCEFI</sequence>
<organism evidence="1 2">
    <name type="scientific">Virgibacillus dokdonensis</name>
    <dbReference type="NCBI Taxonomy" id="302167"/>
    <lineage>
        <taxon>Bacteria</taxon>
        <taxon>Bacillati</taxon>
        <taxon>Bacillota</taxon>
        <taxon>Bacilli</taxon>
        <taxon>Bacillales</taxon>
        <taxon>Bacillaceae</taxon>
        <taxon>Virgibacillus</taxon>
    </lineage>
</organism>
<evidence type="ECO:0000313" key="2">
    <source>
        <dbReference type="Proteomes" id="UP000234237"/>
    </source>
</evidence>
<dbReference type="Proteomes" id="UP000234237">
    <property type="component" value="Chromosome"/>
</dbReference>
<dbReference type="KEGG" id="vpn:A21D_02258"/>
<dbReference type="RefSeq" id="WP_164085462.1">
    <property type="nucleotide sequence ID" value="NZ_CP018622.1"/>
</dbReference>
<gene>
    <name evidence="1" type="ORF">A21D_02258</name>
</gene>
<dbReference type="AlphaFoldDB" id="A0A2K9J026"/>
<dbReference type="EMBL" id="CP018622">
    <property type="protein sequence ID" value="AUJ25322.1"/>
    <property type="molecule type" value="Genomic_DNA"/>
</dbReference>
<proteinExistence type="predicted"/>
<protein>
    <submittedName>
        <fullName evidence="1">Uncharacterized protein</fullName>
    </submittedName>
</protein>
<name>A0A2K9J026_9BACI</name>
<evidence type="ECO:0000313" key="1">
    <source>
        <dbReference type="EMBL" id="AUJ25322.1"/>
    </source>
</evidence>